<evidence type="ECO:0000256" key="1">
    <source>
        <dbReference type="PIRSR" id="PIRSR002703-1"/>
    </source>
</evidence>
<dbReference type="SUPFAM" id="SSF49870">
    <property type="entry name" value="Osmotin, thaumatin-like protein"/>
    <property type="match status" value="1"/>
</dbReference>
<feature type="non-terminal residue" evidence="2">
    <location>
        <position position="101"/>
    </location>
</feature>
<accession>A0AA38CQC6</accession>
<feature type="disulfide bond" evidence="1">
    <location>
        <begin position="51"/>
        <end position="60"/>
    </location>
</feature>
<dbReference type="SMART" id="SM00205">
    <property type="entry name" value="THN"/>
    <property type="match status" value="1"/>
</dbReference>
<gene>
    <name evidence="2" type="ORF">KI387_008395</name>
</gene>
<organism evidence="2 3">
    <name type="scientific">Taxus chinensis</name>
    <name type="common">Chinese yew</name>
    <name type="synonym">Taxus wallichiana var. chinensis</name>
    <dbReference type="NCBI Taxonomy" id="29808"/>
    <lineage>
        <taxon>Eukaryota</taxon>
        <taxon>Viridiplantae</taxon>
        <taxon>Streptophyta</taxon>
        <taxon>Embryophyta</taxon>
        <taxon>Tracheophyta</taxon>
        <taxon>Spermatophyta</taxon>
        <taxon>Pinopsida</taxon>
        <taxon>Pinidae</taxon>
        <taxon>Conifers II</taxon>
        <taxon>Cupressales</taxon>
        <taxon>Taxaceae</taxon>
        <taxon>Taxus</taxon>
    </lineage>
</organism>
<dbReference type="PIRSF" id="PIRSF002703">
    <property type="entry name" value="Thaumatin"/>
    <property type="match status" value="1"/>
</dbReference>
<feature type="disulfide bond" evidence="1">
    <location>
        <begin position="24"/>
        <end position="99"/>
    </location>
</feature>
<dbReference type="InterPro" id="IPR001938">
    <property type="entry name" value="Thaumatin"/>
</dbReference>
<dbReference type="Pfam" id="PF00314">
    <property type="entry name" value="Thaumatin"/>
    <property type="match status" value="1"/>
</dbReference>
<feature type="disulfide bond" evidence="1">
    <location>
        <begin position="37"/>
        <end position="47"/>
    </location>
</feature>
<dbReference type="PANTHER" id="PTHR31048">
    <property type="entry name" value="OS03G0233200 PROTEIN"/>
    <property type="match status" value="1"/>
</dbReference>
<dbReference type="Gene3D" id="2.60.110.10">
    <property type="entry name" value="Thaumatin"/>
    <property type="match status" value="1"/>
</dbReference>
<evidence type="ECO:0000313" key="2">
    <source>
        <dbReference type="EMBL" id="KAH9303991.1"/>
    </source>
</evidence>
<dbReference type="OMA" id="SANIDNC"/>
<sequence length="101" mass="10939">DFYDISLVDGFNVPLSFIPTNEQCTTVNCTSDINAICPAALKVTGGCNSACAAFHTDQYCCTSANIDNCRPSNYSKIFKNQCPQEYSYAKDDASSTFTCSS</sequence>
<dbReference type="InterPro" id="IPR037176">
    <property type="entry name" value="Osmotin/thaumatin-like_sf"/>
</dbReference>
<dbReference type="Proteomes" id="UP000824469">
    <property type="component" value="Unassembled WGS sequence"/>
</dbReference>
<dbReference type="AlphaFoldDB" id="A0AA38CQC6"/>
<feature type="non-terminal residue" evidence="2">
    <location>
        <position position="1"/>
    </location>
</feature>
<feature type="disulfide bond" evidence="1">
    <location>
        <begin position="61"/>
        <end position="69"/>
    </location>
</feature>
<keyword evidence="3" id="KW-1185">Reference proteome</keyword>
<evidence type="ECO:0000313" key="3">
    <source>
        <dbReference type="Proteomes" id="UP000824469"/>
    </source>
</evidence>
<protein>
    <recommendedName>
        <fullName evidence="4">Thaumatin-like protein</fullName>
    </recommendedName>
</protein>
<dbReference type="EMBL" id="JAHRHJ020000008">
    <property type="protein sequence ID" value="KAH9303991.1"/>
    <property type="molecule type" value="Genomic_DNA"/>
</dbReference>
<keyword evidence="1" id="KW-1015">Disulfide bond</keyword>
<evidence type="ECO:0008006" key="4">
    <source>
        <dbReference type="Google" id="ProtNLM"/>
    </source>
</evidence>
<reference evidence="2 3" key="1">
    <citation type="journal article" date="2021" name="Nat. Plants">
        <title>The Taxus genome provides insights into paclitaxel biosynthesis.</title>
        <authorList>
            <person name="Xiong X."/>
            <person name="Gou J."/>
            <person name="Liao Q."/>
            <person name="Li Y."/>
            <person name="Zhou Q."/>
            <person name="Bi G."/>
            <person name="Li C."/>
            <person name="Du R."/>
            <person name="Wang X."/>
            <person name="Sun T."/>
            <person name="Guo L."/>
            <person name="Liang H."/>
            <person name="Lu P."/>
            <person name="Wu Y."/>
            <person name="Zhang Z."/>
            <person name="Ro D.K."/>
            <person name="Shang Y."/>
            <person name="Huang S."/>
            <person name="Yan J."/>
        </authorList>
    </citation>
    <scope>NUCLEOTIDE SEQUENCE [LARGE SCALE GENOMIC DNA]</scope>
    <source>
        <strain evidence="2">Ta-2019</strain>
    </source>
</reference>
<name>A0AA38CQC6_TAXCH</name>
<feature type="disulfide bond" evidence="1">
    <location>
        <begin position="29"/>
        <end position="82"/>
    </location>
</feature>
<dbReference type="PROSITE" id="PS51367">
    <property type="entry name" value="THAUMATIN_2"/>
    <property type="match status" value="1"/>
</dbReference>
<proteinExistence type="predicted"/>
<comment type="caution">
    <text evidence="2">The sequence shown here is derived from an EMBL/GenBank/DDBJ whole genome shotgun (WGS) entry which is preliminary data.</text>
</comment>